<accession>A0A1M5C1W9</accession>
<evidence type="ECO:0008006" key="4">
    <source>
        <dbReference type="Google" id="ProtNLM"/>
    </source>
</evidence>
<reference evidence="3" key="1">
    <citation type="submission" date="2016-11" db="EMBL/GenBank/DDBJ databases">
        <authorList>
            <person name="Varghese N."/>
            <person name="Submissions S."/>
        </authorList>
    </citation>
    <scope>NUCLEOTIDE SEQUENCE [LARGE SCALE GENOMIC DNA]</scope>
    <source>
        <strain evidence="3">DSM 16579</strain>
    </source>
</reference>
<dbReference type="PROSITE" id="PS51257">
    <property type="entry name" value="PROKAR_LIPOPROTEIN"/>
    <property type="match status" value="1"/>
</dbReference>
<protein>
    <recommendedName>
        <fullName evidence="4">Lipoprotein</fullName>
    </recommendedName>
</protein>
<dbReference type="STRING" id="1122206.SAMN02745753_02061"/>
<sequence>MLITRIFTLLLLLLMISSCDKSNENLTGLNNLELRKKWRECAYIRSPSSSEQHICGNYERECNDRKDQGNLSCY</sequence>
<dbReference type="AlphaFoldDB" id="A0A1M5C1W9"/>
<gene>
    <name evidence="2" type="ORF">SAMN02745753_02061</name>
</gene>
<evidence type="ECO:0000313" key="3">
    <source>
        <dbReference type="Proteomes" id="UP000184517"/>
    </source>
</evidence>
<keyword evidence="1" id="KW-0732">Signal</keyword>
<keyword evidence="3" id="KW-1185">Reference proteome</keyword>
<dbReference type="Proteomes" id="UP000184517">
    <property type="component" value="Unassembled WGS sequence"/>
</dbReference>
<dbReference type="EMBL" id="FQVF01000008">
    <property type="protein sequence ID" value="SHF48763.1"/>
    <property type="molecule type" value="Genomic_DNA"/>
</dbReference>
<evidence type="ECO:0000313" key="2">
    <source>
        <dbReference type="EMBL" id="SHF48763.1"/>
    </source>
</evidence>
<organism evidence="2 3">
    <name type="scientific">Marinomonas polaris DSM 16579</name>
    <dbReference type="NCBI Taxonomy" id="1122206"/>
    <lineage>
        <taxon>Bacteria</taxon>
        <taxon>Pseudomonadati</taxon>
        <taxon>Pseudomonadota</taxon>
        <taxon>Gammaproteobacteria</taxon>
        <taxon>Oceanospirillales</taxon>
        <taxon>Oceanospirillaceae</taxon>
        <taxon>Marinomonas</taxon>
    </lineage>
</organism>
<proteinExistence type="predicted"/>
<feature type="chain" id="PRO_5013336356" description="Lipoprotein" evidence="1">
    <location>
        <begin position="23"/>
        <end position="74"/>
    </location>
</feature>
<evidence type="ECO:0000256" key="1">
    <source>
        <dbReference type="SAM" id="SignalP"/>
    </source>
</evidence>
<feature type="signal peptide" evidence="1">
    <location>
        <begin position="1"/>
        <end position="22"/>
    </location>
</feature>
<name>A0A1M5C1W9_9GAMM</name>